<proteinExistence type="predicted"/>
<sequence>MGDPGFSEFPGGGPLCEVWGCSPEYPQQW</sequence>
<accession>A0A4Y2AGG1</accession>
<dbReference type="EMBL" id="BGPR01231839">
    <property type="protein sequence ID" value="GBL78295.1"/>
    <property type="molecule type" value="Genomic_DNA"/>
</dbReference>
<evidence type="ECO:0000313" key="2">
    <source>
        <dbReference type="Proteomes" id="UP000499080"/>
    </source>
</evidence>
<dbReference type="Proteomes" id="UP000499080">
    <property type="component" value="Unassembled WGS sequence"/>
</dbReference>
<comment type="caution">
    <text evidence="1">The sequence shown here is derived from an EMBL/GenBank/DDBJ whole genome shotgun (WGS) entry which is preliminary data.</text>
</comment>
<protein>
    <submittedName>
        <fullName evidence="1">Uncharacterized protein</fullName>
    </submittedName>
</protein>
<organism evidence="1 2">
    <name type="scientific">Araneus ventricosus</name>
    <name type="common">Orbweaver spider</name>
    <name type="synonym">Epeira ventricosa</name>
    <dbReference type="NCBI Taxonomy" id="182803"/>
    <lineage>
        <taxon>Eukaryota</taxon>
        <taxon>Metazoa</taxon>
        <taxon>Ecdysozoa</taxon>
        <taxon>Arthropoda</taxon>
        <taxon>Chelicerata</taxon>
        <taxon>Arachnida</taxon>
        <taxon>Araneae</taxon>
        <taxon>Araneomorphae</taxon>
        <taxon>Entelegynae</taxon>
        <taxon>Araneoidea</taxon>
        <taxon>Araneidae</taxon>
        <taxon>Araneus</taxon>
    </lineage>
</organism>
<reference evidence="1 2" key="1">
    <citation type="journal article" date="2019" name="Sci. Rep.">
        <title>Orb-weaving spider Araneus ventricosus genome elucidates the spidroin gene catalogue.</title>
        <authorList>
            <person name="Kono N."/>
            <person name="Nakamura H."/>
            <person name="Ohtoshi R."/>
            <person name="Moran D.A.P."/>
            <person name="Shinohara A."/>
            <person name="Yoshida Y."/>
            <person name="Fujiwara M."/>
            <person name="Mori M."/>
            <person name="Tomita M."/>
            <person name="Arakawa K."/>
        </authorList>
    </citation>
    <scope>NUCLEOTIDE SEQUENCE [LARGE SCALE GENOMIC DNA]</scope>
</reference>
<keyword evidence="2" id="KW-1185">Reference proteome</keyword>
<gene>
    <name evidence="1" type="ORF">AVEN_247163_1</name>
</gene>
<name>A0A4Y2AGG1_ARAVE</name>
<feature type="non-terminal residue" evidence="1">
    <location>
        <position position="29"/>
    </location>
</feature>
<evidence type="ECO:0000313" key="1">
    <source>
        <dbReference type="EMBL" id="GBL78295.1"/>
    </source>
</evidence>
<dbReference type="AlphaFoldDB" id="A0A4Y2AGG1"/>